<dbReference type="InterPro" id="IPR001810">
    <property type="entry name" value="F-box_dom"/>
</dbReference>
<evidence type="ECO:0000313" key="4">
    <source>
        <dbReference type="Proteomes" id="UP000076154"/>
    </source>
</evidence>
<organism evidence="3 4">
    <name type="scientific">Hypsizygus marmoreus</name>
    <name type="common">White beech mushroom</name>
    <name type="synonym">Agaricus marmoreus</name>
    <dbReference type="NCBI Taxonomy" id="39966"/>
    <lineage>
        <taxon>Eukaryota</taxon>
        <taxon>Fungi</taxon>
        <taxon>Dikarya</taxon>
        <taxon>Basidiomycota</taxon>
        <taxon>Agaricomycotina</taxon>
        <taxon>Agaricomycetes</taxon>
        <taxon>Agaricomycetidae</taxon>
        <taxon>Agaricales</taxon>
        <taxon>Tricholomatineae</taxon>
        <taxon>Lyophyllaceae</taxon>
        <taxon>Hypsizygus</taxon>
    </lineage>
</organism>
<name>A0A369K0Q4_HYPMA</name>
<dbReference type="Gene3D" id="1.20.1280.50">
    <property type="match status" value="1"/>
</dbReference>
<dbReference type="SMART" id="SM00256">
    <property type="entry name" value="FBOX"/>
    <property type="match status" value="1"/>
</dbReference>
<dbReference type="PROSITE" id="PS50181">
    <property type="entry name" value="FBOX"/>
    <property type="match status" value="1"/>
</dbReference>
<dbReference type="CDD" id="cd09917">
    <property type="entry name" value="F-box_SF"/>
    <property type="match status" value="1"/>
</dbReference>
<protein>
    <recommendedName>
        <fullName evidence="2">F-box domain-containing protein</fullName>
    </recommendedName>
</protein>
<dbReference type="OrthoDB" id="2322499at2759"/>
<dbReference type="Pfam" id="PF00646">
    <property type="entry name" value="F-box"/>
    <property type="match status" value="1"/>
</dbReference>
<dbReference type="InterPro" id="IPR036047">
    <property type="entry name" value="F-box-like_dom_sf"/>
</dbReference>
<proteinExistence type="predicted"/>
<evidence type="ECO:0000256" key="1">
    <source>
        <dbReference type="SAM" id="MobiDB-lite"/>
    </source>
</evidence>
<comment type="caution">
    <text evidence="3">The sequence shown here is derived from an EMBL/GenBank/DDBJ whole genome shotgun (WGS) entry which is preliminary data.</text>
</comment>
<keyword evidence="4" id="KW-1185">Reference proteome</keyword>
<gene>
    <name evidence="3" type="ORF">Hypma_006658</name>
</gene>
<feature type="region of interest" description="Disordered" evidence="1">
    <location>
        <begin position="1"/>
        <end position="26"/>
    </location>
</feature>
<evidence type="ECO:0000313" key="3">
    <source>
        <dbReference type="EMBL" id="RDB26165.1"/>
    </source>
</evidence>
<dbReference type="Proteomes" id="UP000076154">
    <property type="component" value="Unassembled WGS sequence"/>
</dbReference>
<dbReference type="EMBL" id="LUEZ02000040">
    <property type="protein sequence ID" value="RDB26165.1"/>
    <property type="molecule type" value="Genomic_DNA"/>
</dbReference>
<dbReference type="AlphaFoldDB" id="A0A369K0Q4"/>
<dbReference type="InParanoid" id="A0A369K0Q4"/>
<feature type="domain" description="F-box" evidence="2">
    <location>
        <begin position="42"/>
        <end position="91"/>
    </location>
</feature>
<dbReference type="SUPFAM" id="SSF81383">
    <property type="entry name" value="F-box domain"/>
    <property type="match status" value="1"/>
</dbReference>
<evidence type="ECO:0000259" key="2">
    <source>
        <dbReference type="PROSITE" id="PS50181"/>
    </source>
</evidence>
<accession>A0A369K0Q4</accession>
<sequence length="260" mass="29989">MPRHSAHRPDSSLVPDTNHTPLLESPLLPHEHRYSGKYDGFLERLTEVPLDILFEIFSHLHPLDLLRLARTTKTLRSILMQRSATSVWKATISNVDGLPPCPPDLDEPEYVNLAFDDHCHFCFVSGVNDIFWSCRVRCCKSCVDEHFVSEYDLKKKIPLASAYKKSRAIFPFIVYPKPRPYKPGRILFYLPIAERYVTELAQLQGTCSQGTLRDWSRKKTEEQDRRLSHAALCESWSSHWVHKRSSEVNLLIIVFLVAAC</sequence>
<reference evidence="3" key="1">
    <citation type="submission" date="2018-04" db="EMBL/GenBank/DDBJ databases">
        <title>Whole genome sequencing of Hypsizygus marmoreus.</title>
        <authorList>
            <person name="Choi I.-G."/>
            <person name="Min B."/>
            <person name="Kim J.-G."/>
            <person name="Kim S."/>
            <person name="Oh Y.-L."/>
            <person name="Kong W.-S."/>
            <person name="Park H."/>
            <person name="Jeong J."/>
            <person name="Song E.-S."/>
        </authorList>
    </citation>
    <scope>NUCLEOTIDE SEQUENCE [LARGE SCALE GENOMIC DNA]</scope>
    <source>
        <strain evidence="3">51987-8</strain>
    </source>
</reference>